<dbReference type="PROSITE" id="PS50865">
    <property type="entry name" value="ZF_MYND_2"/>
    <property type="match status" value="1"/>
</dbReference>
<evidence type="ECO:0000259" key="5">
    <source>
        <dbReference type="PROSITE" id="PS50865"/>
    </source>
</evidence>
<dbReference type="Gene3D" id="6.10.140.2220">
    <property type="match status" value="1"/>
</dbReference>
<dbReference type="AlphaFoldDB" id="A0AAX6ME59"/>
<evidence type="ECO:0000256" key="2">
    <source>
        <dbReference type="ARBA" id="ARBA00022771"/>
    </source>
</evidence>
<evidence type="ECO:0000313" key="6">
    <source>
        <dbReference type="EMBL" id="KAK6950687.1"/>
    </source>
</evidence>
<reference evidence="6 7" key="1">
    <citation type="journal article" date="2024" name="Front Chem Biol">
        <title>Unveiling the potential of Daldinia eschscholtzii MFLUCC 19-0629 through bioactivity and bioinformatics studies for enhanced sustainable agriculture production.</title>
        <authorList>
            <person name="Brooks S."/>
            <person name="Weaver J.A."/>
            <person name="Klomchit A."/>
            <person name="Alharthi S.A."/>
            <person name="Onlamun T."/>
            <person name="Nurani R."/>
            <person name="Vong T.K."/>
            <person name="Alberti F."/>
            <person name="Greco C."/>
        </authorList>
    </citation>
    <scope>NUCLEOTIDE SEQUENCE [LARGE SCALE GENOMIC DNA]</scope>
    <source>
        <strain evidence="6">MFLUCC 19-0629</strain>
    </source>
</reference>
<dbReference type="EMBL" id="JBANMG010000007">
    <property type="protein sequence ID" value="KAK6950687.1"/>
    <property type="molecule type" value="Genomic_DNA"/>
</dbReference>
<sequence length="196" mass="21145">MPIFADPALFPSFHELPSSSTPPSPAPPADWFLLAQIKEDMTITKPTVIVRDRSGADFAVTFEDGDHRGLGHGGIRFRKGHTLVVPRATRTDRGEGKQAIVRVPPGEGANVRILPAGLDQVFEIGAVLDGIEGAGKGKKCAACGKEEEEEVEHQLMRCTGCGVVAYCSKACQVRGWSELGHKANCKVIRSIKEIWS</sequence>
<dbReference type="SUPFAM" id="SSF144232">
    <property type="entry name" value="HIT/MYND zinc finger-like"/>
    <property type="match status" value="1"/>
</dbReference>
<evidence type="ECO:0000313" key="7">
    <source>
        <dbReference type="Proteomes" id="UP001369815"/>
    </source>
</evidence>
<organism evidence="6 7">
    <name type="scientific">Daldinia eschscholtzii</name>
    <dbReference type="NCBI Taxonomy" id="292717"/>
    <lineage>
        <taxon>Eukaryota</taxon>
        <taxon>Fungi</taxon>
        <taxon>Dikarya</taxon>
        <taxon>Ascomycota</taxon>
        <taxon>Pezizomycotina</taxon>
        <taxon>Sordariomycetes</taxon>
        <taxon>Xylariomycetidae</taxon>
        <taxon>Xylariales</taxon>
        <taxon>Hypoxylaceae</taxon>
        <taxon>Daldinia</taxon>
    </lineage>
</organism>
<evidence type="ECO:0000256" key="1">
    <source>
        <dbReference type="ARBA" id="ARBA00022723"/>
    </source>
</evidence>
<dbReference type="PROSITE" id="PS01360">
    <property type="entry name" value="ZF_MYND_1"/>
    <property type="match status" value="1"/>
</dbReference>
<keyword evidence="3" id="KW-0862">Zinc</keyword>
<keyword evidence="1" id="KW-0479">Metal-binding</keyword>
<dbReference type="Pfam" id="PF01753">
    <property type="entry name" value="zf-MYND"/>
    <property type="match status" value="1"/>
</dbReference>
<proteinExistence type="predicted"/>
<keyword evidence="2 4" id="KW-0863">Zinc-finger</keyword>
<accession>A0AAX6ME59</accession>
<comment type="caution">
    <text evidence="6">The sequence shown here is derived from an EMBL/GenBank/DDBJ whole genome shotgun (WGS) entry which is preliminary data.</text>
</comment>
<name>A0AAX6ME59_9PEZI</name>
<keyword evidence="7" id="KW-1185">Reference proteome</keyword>
<gene>
    <name evidence="6" type="ORF">Daesc_007212</name>
</gene>
<evidence type="ECO:0000256" key="4">
    <source>
        <dbReference type="PROSITE-ProRule" id="PRU00134"/>
    </source>
</evidence>
<protein>
    <recommendedName>
        <fullName evidence="5">MYND-type domain-containing protein</fullName>
    </recommendedName>
</protein>
<evidence type="ECO:0000256" key="3">
    <source>
        <dbReference type="ARBA" id="ARBA00022833"/>
    </source>
</evidence>
<dbReference type="Proteomes" id="UP001369815">
    <property type="component" value="Unassembled WGS sequence"/>
</dbReference>
<dbReference type="InterPro" id="IPR002893">
    <property type="entry name" value="Znf_MYND"/>
</dbReference>
<dbReference type="GO" id="GO:0008270">
    <property type="term" value="F:zinc ion binding"/>
    <property type="evidence" value="ECO:0007669"/>
    <property type="project" value="UniProtKB-KW"/>
</dbReference>
<feature type="domain" description="MYND-type" evidence="5">
    <location>
        <begin position="140"/>
        <end position="185"/>
    </location>
</feature>